<feature type="transmembrane region" description="Helical" evidence="1">
    <location>
        <begin position="202"/>
        <end position="220"/>
    </location>
</feature>
<dbReference type="GO" id="GO:0005737">
    <property type="term" value="C:cytoplasm"/>
    <property type="evidence" value="ECO:0007669"/>
    <property type="project" value="TreeGrafter"/>
</dbReference>
<reference evidence="2 3" key="1">
    <citation type="submission" date="2016-03" db="EMBL/GenBank/DDBJ databases">
        <authorList>
            <person name="Ploux O."/>
        </authorList>
    </citation>
    <scope>NUCLEOTIDE SEQUENCE [LARGE SCALE GENOMIC DNA]</scope>
    <source>
        <strain evidence="2 3">R-45378</strain>
    </source>
</reference>
<accession>A0A177NCJ4</accession>
<dbReference type="Gene3D" id="1.10.10.1150">
    <property type="entry name" value="Coenzyme PQQ synthesis protein D (PqqD)"/>
    <property type="match status" value="1"/>
</dbReference>
<feature type="transmembrane region" description="Helical" evidence="1">
    <location>
        <begin position="267"/>
        <end position="291"/>
    </location>
</feature>
<feature type="transmembrane region" description="Helical" evidence="1">
    <location>
        <begin position="241"/>
        <end position="261"/>
    </location>
</feature>
<feature type="transmembrane region" description="Helical" evidence="1">
    <location>
        <begin position="386"/>
        <end position="419"/>
    </location>
</feature>
<feature type="transmembrane region" description="Helical" evidence="1">
    <location>
        <begin position="298"/>
        <end position="316"/>
    </location>
</feature>
<dbReference type="EMBL" id="LUUJ01000084">
    <property type="protein sequence ID" value="OAI15163.1"/>
    <property type="molecule type" value="Genomic_DNA"/>
</dbReference>
<evidence type="ECO:0008006" key="4">
    <source>
        <dbReference type="Google" id="ProtNLM"/>
    </source>
</evidence>
<proteinExistence type="predicted"/>
<organism evidence="2 3">
    <name type="scientific">Methylomonas koyamae</name>
    <dbReference type="NCBI Taxonomy" id="702114"/>
    <lineage>
        <taxon>Bacteria</taxon>
        <taxon>Pseudomonadati</taxon>
        <taxon>Pseudomonadota</taxon>
        <taxon>Gammaproteobacteria</taxon>
        <taxon>Methylococcales</taxon>
        <taxon>Methylococcaceae</taxon>
        <taxon>Methylomonas</taxon>
    </lineage>
</organism>
<gene>
    <name evidence="2" type="ORF">A1507_14780</name>
</gene>
<dbReference type="OrthoDB" id="9759690at2"/>
<dbReference type="RefSeq" id="WP_064040912.1">
    <property type="nucleotide sequence ID" value="NZ_LUUJ01000084.1"/>
</dbReference>
<feature type="transmembrane region" description="Helical" evidence="1">
    <location>
        <begin position="440"/>
        <end position="458"/>
    </location>
</feature>
<protein>
    <recommendedName>
        <fullName evidence="4">Peptidase M50</fullName>
    </recommendedName>
</protein>
<dbReference type="InterPro" id="IPR001193">
    <property type="entry name" value="MBTPS2"/>
</dbReference>
<feature type="transmembrane region" description="Helical" evidence="1">
    <location>
        <begin position="167"/>
        <end position="190"/>
    </location>
</feature>
<name>A0A177NCJ4_9GAMM</name>
<keyword evidence="1" id="KW-0472">Membrane</keyword>
<evidence type="ECO:0000313" key="3">
    <source>
        <dbReference type="Proteomes" id="UP000077857"/>
    </source>
</evidence>
<evidence type="ECO:0000256" key="1">
    <source>
        <dbReference type="SAM" id="Phobius"/>
    </source>
</evidence>
<dbReference type="GO" id="GO:0016020">
    <property type="term" value="C:membrane"/>
    <property type="evidence" value="ECO:0007669"/>
    <property type="project" value="InterPro"/>
</dbReference>
<dbReference type="PANTHER" id="PTHR13325:SF3">
    <property type="entry name" value="MEMBRANE-BOUND TRANSCRIPTION FACTOR SITE-2 PROTEASE"/>
    <property type="match status" value="1"/>
</dbReference>
<dbReference type="GO" id="GO:0031293">
    <property type="term" value="P:membrane protein intracellular domain proteolysis"/>
    <property type="evidence" value="ECO:0007669"/>
    <property type="project" value="TreeGrafter"/>
</dbReference>
<dbReference type="GO" id="GO:0004222">
    <property type="term" value="F:metalloendopeptidase activity"/>
    <property type="evidence" value="ECO:0007669"/>
    <property type="project" value="InterPro"/>
</dbReference>
<sequence>MDTGLVTADSTLGSQLVNSHWYRVGGLAPRLRDTLRIHPQYWRRQLWYVVEDRINARYHRFDRQAYRIIRLLDGRTTLQHLWLRLAAEAGEHLPSQEEILSLLGQLHSLDLLASDTLPDLGELAGRGRSQTWRKRAASYFNPLAIRIPLFDPDRFLERASKRLAPLLNWRGAVLWLACVLPALVLAASHWRELTNNFGERVMALDNLLMLAVLFPLVKILHELGHGLACKRGGGEVHDLGIMLLLFLPVPYLEASSSWTFPDKRARMLVGAAGMLVEVWLAALAFYLWLWLQPGMAKALAYDVTVLASVTTVLFNANPLLRYDGYYIASDALEIPNLAQRAGRWWAYLFERRLLGRRYADSPVQAPGEAFWFTLYSPLSFLYRTFVMFSIAVFVAGQYFAVGVLIAVWSIAASIALPFWRALGWLARNVAGGGIDSRPRRVILALAAGLGLFLFALPLPHHTQVDGVLWLPDSAVVRAGQTGFAERVSAVSDSELHPGETVLELADPGLTAELAAQTARTEAAQVRYDAARLEDPAAGERYAAELRREQTALAHLAERNARLTVKSASRGRLWLSQSEDMPGRHFRQGDVLGYVIPPAPPRVRIIVDQSDEALIREHTRSVRVKLPFAAASLWPATILRSVPAASNELPSAALGRSGGGEIATDPRDDSGRRALTSHFEYELGLPDDFPYRLIGSRVSVRFEHPLEPVGKRIWRGLRRLFLAHFHS</sequence>
<evidence type="ECO:0000313" key="2">
    <source>
        <dbReference type="EMBL" id="OAI15163.1"/>
    </source>
</evidence>
<dbReference type="InterPro" id="IPR041881">
    <property type="entry name" value="PqqD_sf"/>
</dbReference>
<keyword evidence="1" id="KW-0812">Transmembrane</keyword>
<dbReference type="AlphaFoldDB" id="A0A177NCJ4"/>
<comment type="caution">
    <text evidence="2">The sequence shown here is derived from an EMBL/GenBank/DDBJ whole genome shotgun (WGS) entry which is preliminary data.</text>
</comment>
<dbReference type="Proteomes" id="UP000077857">
    <property type="component" value="Unassembled WGS sequence"/>
</dbReference>
<keyword evidence="1" id="KW-1133">Transmembrane helix</keyword>
<dbReference type="PANTHER" id="PTHR13325">
    <property type="entry name" value="PROTEASE M50 MEMBRANE-BOUND TRANSCRIPTION FACTOR SITE 2 PROTEASE"/>
    <property type="match status" value="1"/>
</dbReference>